<proteinExistence type="predicted"/>
<organism evidence="2 3">
    <name type="scientific">Pandoravirus celtis</name>
    <dbReference type="NCBI Taxonomy" id="2568002"/>
    <lineage>
        <taxon>Viruses</taxon>
        <taxon>Pandoravirus</taxon>
    </lineage>
</organism>
<feature type="domain" description="F-box" evidence="1">
    <location>
        <begin position="4"/>
        <end position="50"/>
    </location>
</feature>
<dbReference type="InterPro" id="IPR036047">
    <property type="entry name" value="F-box-like_dom_sf"/>
</dbReference>
<protein>
    <submittedName>
        <fullName evidence="2">F-box domain containing protein</fullName>
    </submittedName>
</protein>
<reference evidence="2" key="1">
    <citation type="journal article" date="2019" name="Front. Microbiol.">
        <title>Pandoravirus Celtis Illustrates the Microevolution Processes at Work in the Giant Pandoraviridae Genomes.</title>
        <authorList>
            <person name="Legendre M."/>
            <person name="Alempic J.M."/>
            <person name="Philippe N."/>
            <person name="Lartigue A."/>
            <person name="Jeudy S."/>
            <person name="Poirot O."/>
            <person name="Ta N.T."/>
            <person name="Nin S."/>
            <person name="Coute Y."/>
            <person name="Abergel C."/>
            <person name="Claverie J.M."/>
        </authorList>
    </citation>
    <scope>NUCLEOTIDE SEQUENCE</scope>
</reference>
<dbReference type="Proteomes" id="UP001237152">
    <property type="component" value="Segment"/>
</dbReference>
<gene>
    <name evidence="2" type="ORF">pclt_cds_920</name>
</gene>
<evidence type="ECO:0000313" key="3">
    <source>
        <dbReference type="Proteomes" id="UP001237152"/>
    </source>
</evidence>
<dbReference type="Gene3D" id="1.20.1280.50">
    <property type="match status" value="1"/>
</dbReference>
<evidence type="ECO:0000259" key="1">
    <source>
        <dbReference type="PROSITE" id="PS50181"/>
    </source>
</evidence>
<name>A0A4D6EI56_9VIRU</name>
<dbReference type="EMBL" id="MK174290">
    <property type="protein sequence ID" value="QBZ81506.1"/>
    <property type="molecule type" value="Genomic_DNA"/>
</dbReference>
<evidence type="ECO:0000313" key="2">
    <source>
        <dbReference type="EMBL" id="QBZ81506.1"/>
    </source>
</evidence>
<accession>A0A4D6EI56</accession>
<dbReference type="Pfam" id="PF12937">
    <property type="entry name" value="F-box-like"/>
    <property type="match status" value="1"/>
</dbReference>
<dbReference type="SUPFAM" id="SSF81383">
    <property type="entry name" value="F-box domain"/>
    <property type="match status" value="1"/>
</dbReference>
<dbReference type="InterPro" id="IPR001810">
    <property type="entry name" value="F-box_dom"/>
</dbReference>
<dbReference type="PROSITE" id="PS50181">
    <property type="entry name" value="FBOX"/>
    <property type="match status" value="1"/>
</dbReference>
<sequence length="388" mass="42759">MNSTATWATLPDDVILDVMALLPIGDIVALSAACLSAHALATCASLWRRLFVRDFAHLYRQGLPAQPSPHHDHPDDPWHEIAVDFWRGTDALAHMPPRCPPLAHLPAPFAHAFAAGKDWRWLYRVHAQTTLPARPDDSFSGPVAYRLNPTTIVRCDWANGKVHGYVSSVTADTDGTNVVRWTECVYGIDDGKELWAVAAGADKTEHQASPRDCRGPYLFSFYREGDRRWTTFDVSGSGLFTVLCSLGMRRDGEINEAGDVTSLTTHCADGRTMASICNGKVHGVQRSFWHNGDTMSVLYNHGEFVEVTEFVCSPTCPCPEFANVKIAGCTWRPTSSAVAVDGKRYNVFVPIDDSDGARLFWRYVKDGLVGWDPRIRRAVLDAGTAGLA</sequence>